<dbReference type="CDD" id="cd17321">
    <property type="entry name" value="MFS_MMR_MDR_like"/>
    <property type="match status" value="1"/>
</dbReference>
<dbReference type="PROSITE" id="PS50850">
    <property type="entry name" value="MFS"/>
    <property type="match status" value="1"/>
</dbReference>
<comment type="subcellular location">
    <subcellularLocation>
        <location evidence="1">Cell membrane</location>
        <topology evidence="1">Multi-pass membrane protein</topology>
    </subcellularLocation>
</comment>
<dbReference type="Pfam" id="PF07690">
    <property type="entry name" value="MFS_1"/>
    <property type="match status" value="1"/>
</dbReference>
<organism evidence="9 10">
    <name type="scientific">Saccharothrix syringae</name>
    <name type="common">Nocardiopsis syringae</name>
    <dbReference type="NCBI Taxonomy" id="103733"/>
    <lineage>
        <taxon>Bacteria</taxon>
        <taxon>Bacillati</taxon>
        <taxon>Actinomycetota</taxon>
        <taxon>Actinomycetes</taxon>
        <taxon>Pseudonocardiales</taxon>
        <taxon>Pseudonocardiaceae</taxon>
        <taxon>Saccharothrix</taxon>
    </lineage>
</organism>
<dbReference type="PRINTS" id="PR01036">
    <property type="entry name" value="TCRTETB"/>
</dbReference>
<dbReference type="InterPro" id="IPR020846">
    <property type="entry name" value="MFS_dom"/>
</dbReference>
<evidence type="ECO:0000256" key="3">
    <source>
        <dbReference type="ARBA" id="ARBA00022475"/>
    </source>
</evidence>
<dbReference type="PANTHER" id="PTHR42718:SF42">
    <property type="entry name" value="EXPORT PROTEIN"/>
    <property type="match status" value="1"/>
</dbReference>
<gene>
    <name evidence="9" type="ORF">EKG83_29095</name>
</gene>
<evidence type="ECO:0000256" key="4">
    <source>
        <dbReference type="ARBA" id="ARBA00022692"/>
    </source>
</evidence>
<feature type="transmembrane region" description="Helical" evidence="7">
    <location>
        <begin position="362"/>
        <end position="384"/>
    </location>
</feature>
<dbReference type="InterPro" id="IPR036259">
    <property type="entry name" value="MFS_trans_sf"/>
</dbReference>
<evidence type="ECO:0000256" key="1">
    <source>
        <dbReference type="ARBA" id="ARBA00004651"/>
    </source>
</evidence>
<proteinExistence type="predicted"/>
<evidence type="ECO:0000259" key="8">
    <source>
        <dbReference type="PROSITE" id="PS50850"/>
    </source>
</evidence>
<evidence type="ECO:0000256" key="2">
    <source>
        <dbReference type="ARBA" id="ARBA00022448"/>
    </source>
</evidence>
<feature type="transmembrane region" description="Helical" evidence="7">
    <location>
        <begin position="110"/>
        <end position="136"/>
    </location>
</feature>
<feature type="transmembrane region" description="Helical" evidence="7">
    <location>
        <begin position="20"/>
        <end position="41"/>
    </location>
</feature>
<feature type="transmembrane region" description="Helical" evidence="7">
    <location>
        <begin position="85"/>
        <end position="104"/>
    </location>
</feature>
<dbReference type="Proteomes" id="UP000325787">
    <property type="component" value="Chromosome"/>
</dbReference>
<sequence length="521" mass="52524">MRTEDLTDPDAGHPGRWPALAVLCAALVVTTLDNTVLNTALPALADALTASTADLQWINNAYTLAFASLLIPAGGLGARFGLRRALVGGLVVLAVGSAAAAAAGSAGQLIAWRAVMGVGAAFVMPATLSVIVALFGPRERARAIALWSASAGIGIVLGPVTGGLLLEHLAWGSVFLVNVPLVAAVLVAALALVPALPGRPAGRFDAPGPLLCAAGLAALVDVIVRGPERGWLTGWSLAEAGAAVVLLVAFAWWELRTAWPMVDLRMFTRRAFTAAGALLAVTFFALFGLLFVYTQYLQLVRGFSPLKAGSGALPFAVAVALAAGASDRVVARLGARRTIAGGLATMASGLLCLSFATTTTAFLPLALVMAVIGAGMGLVTAPAGTAGMAAVPREKAPTASAVSSVARELGGVLGIAVVGTVVSAAYRAELLGSLPAAPAGAADDLTAAHAAAAALPPDSAGQLVDAANAAFTRAMNAGTLLCAAIALLGALAALLWLDRARVGKAEKRRQTYENFSISNER</sequence>
<keyword evidence="10" id="KW-1185">Reference proteome</keyword>
<dbReference type="NCBIfam" id="TIGR00711">
    <property type="entry name" value="efflux_EmrB"/>
    <property type="match status" value="1"/>
</dbReference>
<feature type="transmembrane region" description="Helical" evidence="7">
    <location>
        <begin position="143"/>
        <end position="165"/>
    </location>
</feature>
<reference evidence="10" key="1">
    <citation type="journal article" date="2021" name="Curr. Microbiol.">
        <title>Complete genome of nocamycin-producing strain Saccharothrix syringae NRRL B-16468 reveals the biosynthetic potential for secondary metabolites.</title>
        <authorList>
            <person name="Mo X."/>
            <person name="Yang S."/>
        </authorList>
    </citation>
    <scope>NUCLEOTIDE SEQUENCE [LARGE SCALE GENOMIC DNA]</scope>
    <source>
        <strain evidence="10">ATCC 51364 / DSM 43886 / JCM 6844 / KCTC 9398 / NBRC 14523 / NRRL B-16468 / INA 2240</strain>
    </source>
</reference>
<dbReference type="InterPro" id="IPR011701">
    <property type="entry name" value="MFS"/>
</dbReference>
<feature type="transmembrane region" description="Helical" evidence="7">
    <location>
        <begin position="208"/>
        <end position="226"/>
    </location>
</feature>
<feature type="transmembrane region" description="Helical" evidence="7">
    <location>
        <begin position="171"/>
        <end position="196"/>
    </location>
</feature>
<keyword evidence="6 7" id="KW-0472">Membrane</keyword>
<keyword evidence="3" id="KW-1003">Cell membrane</keyword>
<dbReference type="InterPro" id="IPR004638">
    <property type="entry name" value="EmrB-like"/>
</dbReference>
<keyword evidence="2" id="KW-0813">Transport</keyword>
<dbReference type="GO" id="GO:0022857">
    <property type="term" value="F:transmembrane transporter activity"/>
    <property type="evidence" value="ECO:0007669"/>
    <property type="project" value="InterPro"/>
</dbReference>
<evidence type="ECO:0000313" key="9">
    <source>
        <dbReference type="EMBL" id="QFZ20902.1"/>
    </source>
</evidence>
<feature type="transmembrane region" description="Helical" evidence="7">
    <location>
        <begin position="61"/>
        <end position="78"/>
    </location>
</feature>
<evidence type="ECO:0000313" key="10">
    <source>
        <dbReference type="Proteomes" id="UP000325787"/>
    </source>
</evidence>
<feature type="domain" description="Major facilitator superfamily (MFS) profile" evidence="8">
    <location>
        <begin position="19"/>
        <end position="501"/>
    </location>
</feature>
<feature type="transmembrane region" description="Helical" evidence="7">
    <location>
        <begin position="477"/>
        <end position="497"/>
    </location>
</feature>
<keyword evidence="4 7" id="KW-0812">Transmembrane</keyword>
<feature type="transmembrane region" description="Helical" evidence="7">
    <location>
        <begin position="308"/>
        <end position="326"/>
    </location>
</feature>
<dbReference type="SUPFAM" id="SSF103473">
    <property type="entry name" value="MFS general substrate transporter"/>
    <property type="match status" value="1"/>
</dbReference>
<keyword evidence="5 7" id="KW-1133">Transmembrane helix</keyword>
<evidence type="ECO:0000256" key="5">
    <source>
        <dbReference type="ARBA" id="ARBA00022989"/>
    </source>
</evidence>
<accession>A0A5Q0H588</accession>
<feature type="transmembrane region" description="Helical" evidence="7">
    <location>
        <begin position="338"/>
        <end position="356"/>
    </location>
</feature>
<name>A0A5Q0H588_SACSY</name>
<dbReference type="EMBL" id="CP034550">
    <property type="protein sequence ID" value="QFZ20902.1"/>
    <property type="molecule type" value="Genomic_DNA"/>
</dbReference>
<dbReference type="KEGG" id="ssyi:EKG83_29095"/>
<dbReference type="PANTHER" id="PTHR42718">
    <property type="entry name" value="MAJOR FACILITATOR SUPERFAMILY MULTIDRUG TRANSPORTER MFSC"/>
    <property type="match status" value="1"/>
</dbReference>
<feature type="transmembrane region" description="Helical" evidence="7">
    <location>
        <begin position="405"/>
        <end position="426"/>
    </location>
</feature>
<protein>
    <submittedName>
        <fullName evidence="9">DHA2 family efflux MFS transporter permease subunit</fullName>
    </submittedName>
</protein>
<feature type="transmembrane region" description="Helical" evidence="7">
    <location>
        <begin position="232"/>
        <end position="253"/>
    </location>
</feature>
<dbReference type="RefSeq" id="WP_051766592.1">
    <property type="nucleotide sequence ID" value="NZ_CP034550.1"/>
</dbReference>
<feature type="transmembrane region" description="Helical" evidence="7">
    <location>
        <begin position="274"/>
        <end position="296"/>
    </location>
</feature>
<dbReference type="GO" id="GO:0005886">
    <property type="term" value="C:plasma membrane"/>
    <property type="evidence" value="ECO:0007669"/>
    <property type="project" value="UniProtKB-SubCell"/>
</dbReference>
<dbReference type="AlphaFoldDB" id="A0A5Q0H588"/>
<evidence type="ECO:0000256" key="7">
    <source>
        <dbReference type="SAM" id="Phobius"/>
    </source>
</evidence>
<dbReference type="OrthoDB" id="9781469at2"/>
<dbReference type="Gene3D" id="1.20.1720.10">
    <property type="entry name" value="Multidrug resistance protein D"/>
    <property type="match status" value="1"/>
</dbReference>
<dbReference type="Gene3D" id="1.20.1250.20">
    <property type="entry name" value="MFS general substrate transporter like domains"/>
    <property type="match status" value="1"/>
</dbReference>
<evidence type="ECO:0000256" key="6">
    <source>
        <dbReference type="ARBA" id="ARBA00023136"/>
    </source>
</evidence>